<evidence type="ECO:0000256" key="1">
    <source>
        <dbReference type="SAM" id="MobiDB-lite"/>
    </source>
</evidence>
<protein>
    <recommendedName>
        <fullName evidence="4">Secreted protein</fullName>
    </recommendedName>
</protein>
<sequence>MTTAAAANGVAVLPAPAVAVALPTPAVAGPGATGGTGSRGTAVTRSFRRSAASGSRRWTPRAFATFCAISRSSSSGLSTRTPFEWKITAK</sequence>
<dbReference type="Proteomes" id="UP000825729">
    <property type="component" value="Unassembled WGS sequence"/>
</dbReference>
<name>A0AAV7F9Z1_ARIFI</name>
<evidence type="ECO:0000313" key="2">
    <source>
        <dbReference type="EMBL" id="KAG9458000.1"/>
    </source>
</evidence>
<evidence type="ECO:0008006" key="4">
    <source>
        <dbReference type="Google" id="ProtNLM"/>
    </source>
</evidence>
<comment type="caution">
    <text evidence="2">The sequence shown here is derived from an EMBL/GenBank/DDBJ whole genome shotgun (WGS) entry which is preliminary data.</text>
</comment>
<keyword evidence="3" id="KW-1185">Reference proteome</keyword>
<dbReference type="AlphaFoldDB" id="A0AAV7F9Z1"/>
<reference evidence="2 3" key="1">
    <citation type="submission" date="2021-07" db="EMBL/GenBank/DDBJ databases">
        <title>The Aristolochia fimbriata genome: insights into angiosperm evolution, floral development and chemical biosynthesis.</title>
        <authorList>
            <person name="Jiao Y."/>
        </authorList>
    </citation>
    <scope>NUCLEOTIDE SEQUENCE [LARGE SCALE GENOMIC DNA]</scope>
    <source>
        <strain evidence="2">IBCAS-2021</strain>
        <tissue evidence="2">Leaf</tissue>
    </source>
</reference>
<gene>
    <name evidence="2" type="ORF">H6P81_002508</name>
</gene>
<feature type="region of interest" description="Disordered" evidence="1">
    <location>
        <begin position="25"/>
        <end position="56"/>
    </location>
</feature>
<evidence type="ECO:0000313" key="3">
    <source>
        <dbReference type="Proteomes" id="UP000825729"/>
    </source>
</evidence>
<proteinExistence type="predicted"/>
<accession>A0AAV7F9Z1</accession>
<feature type="compositionally biased region" description="Low complexity" evidence="1">
    <location>
        <begin position="39"/>
        <end position="56"/>
    </location>
</feature>
<dbReference type="EMBL" id="JAINDJ010000002">
    <property type="protein sequence ID" value="KAG9458000.1"/>
    <property type="molecule type" value="Genomic_DNA"/>
</dbReference>
<organism evidence="2 3">
    <name type="scientific">Aristolochia fimbriata</name>
    <name type="common">White veined hardy Dutchman's pipe vine</name>
    <dbReference type="NCBI Taxonomy" id="158543"/>
    <lineage>
        <taxon>Eukaryota</taxon>
        <taxon>Viridiplantae</taxon>
        <taxon>Streptophyta</taxon>
        <taxon>Embryophyta</taxon>
        <taxon>Tracheophyta</taxon>
        <taxon>Spermatophyta</taxon>
        <taxon>Magnoliopsida</taxon>
        <taxon>Magnoliidae</taxon>
        <taxon>Piperales</taxon>
        <taxon>Aristolochiaceae</taxon>
        <taxon>Aristolochia</taxon>
    </lineage>
</organism>